<keyword evidence="2" id="KW-1185">Reference proteome</keyword>
<dbReference type="OrthoDB" id="277390at2"/>
<dbReference type="InterPro" id="IPR009858">
    <property type="entry name" value="DUF1415"/>
</dbReference>
<name>A0A3L8Q109_9GAMM</name>
<protein>
    <submittedName>
        <fullName evidence="1">DUF1415 domain-containing protein</fullName>
    </submittedName>
</protein>
<evidence type="ECO:0000313" key="2">
    <source>
        <dbReference type="Proteomes" id="UP000281474"/>
    </source>
</evidence>
<dbReference type="EMBL" id="QZEI01000006">
    <property type="protein sequence ID" value="RLV61140.1"/>
    <property type="molecule type" value="Genomic_DNA"/>
</dbReference>
<reference evidence="1 2" key="1">
    <citation type="submission" date="2018-09" db="EMBL/GenBank/DDBJ databases">
        <title>Phylogeny of the Shewanellaceae, and recommendation for two new genera, Pseudoshewanella and Parashewanella.</title>
        <authorList>
            <person name="Wang G."/>
        </authorList>
    </citation>
    <scope>NUCLEOTIDE SEQUENCE [LARGE SCALE GENOMIC DNA]</scope>
    <source>
        <strain evidence="1 2">C51</strain>
    </source>
</reference>
<dbReference type="Pfam" id="PF07209">
    <property type="entry name" value="DUF1415"/>
    <property type="match status" value="1"/>
</dbReference>
<accession>A0A3L8Q109</accession>
<dbReference type="AlphaFoldDB" id="A0A3L8Q109"/>
<proteinExistence type="predicted"/>
<evidence type="ECO:0000313" key="1">
    <source>
        <dbReference type="EMBL" id="RLV61140.1"/>
    </source>
</evidence>
<dbReference type="Proteomes" id="UP000281474">
    <property type="component" value="Unassembled WGS sequence"/>
</dbReference>
<comment type="caution">
    <text evidence="1">The sequence shown here is derived from an EMBL/GenBank/DDBJ whole genome shotgun (WGS) entry which is preliminary data.</text>
</comment>
<dbReference type="RefSeq" id="WP_121837566.1">
    <property type="nucleotide sequence ID" value="NZ_ML014757.1"/>
</dbReference>
<gene>
    <name evidence="1" type="ORF">D5018_03325</name>
</gene>
<organism evidence="1 2">
    <name type="scientific">Parashewanella curva</name>
    <dbReference type="NCBI Taxonomy" id="2338552"/>
    <lineage>
        <taxon>Bacteria</taxon>
        <taxon>Pseudomonadati</taxon>
        <taxon>Pseudomonadota</taxon>
        <taxon>Gammaproteobacteria</taxon>
        <taxon>Alteromonadales</taxon>
        <taxon>Shewanellaceae</taxon>
        <taxon>Parashewanella</taxon>
    </lineage>
</organism>
<sequence length="183" mass="21368">MNEFYKELITHTDNWVKRVIMKYNICPFARQEIESNTIRYLVIDETKIAKLADKLVEEYQYLDQHPEVETSLMILANGFGDFNRYLGAVYLAEDLIEDLGYEGTYQIASFHPEYCFEGEDFDSATNYTNRSPYPTLHIIREASIEKALENYNEPESIPERNIAFTERKGAAFFIELLKSCKSN</sequence>